<dbReference type="Gene3D" id="2.40.420.20">
    <property type="match status" value="1"/>
</dbReference>
<evidence type="ECO:0000256" key="1">
    <source>
        <dbReference type="ARBA" id="ARBA00004196"/>
    </source>
</evidence>
<dbReference type="Gene3D" id="2.40.30.170">
    <property type="match status" value="1"/>
</dbReference>
<name>A0A3B0VNK9_9ZZZZ</name>
<organism evidence="5">
    <name type="scientific">hydrothermal vent metagenome</name>
    <dbReference type="NCBI Taxonomy" id="652676"/>
    <lineage>
        <taxon>unclassified sequences</taxon>
        <taxon>metagenomes</taxon>
        <taxon>ecological metagenomes</taxon>
    </lineage>
</organism>
<dbReference type="InterPro" id="IPR058627">
    <property type="entry name" value="MdtA-like_C"/>
</dbReference>
<dbReference type="EMBL" id="UOEU01000430">
    <property type="protein sequence ID" value="VAW33224.1"/>
    <property type="molecule type" value="Genomic_DNA"/>
</dbReference>
<evidence type="ECO:0000259" key="4">
    <source>
        <dbReference type="Pfam" id="PF25967"/>
    </source>
</evidence>
<reference evidence="5" key="1">
    <citation type="submission" date="2018-06" db="EMBL/GenBank/DDBJ databases">
        <authorList>
            <person name="Zhirakovskaya E."/>
        </authorList>
    </citation>
    <scope>NUCLEOTIDE SEQUENCE</scope>
</reference>
<evidence type="ECO:0000313" key="5">
    <source>
        <dbReference type="EMBL" id="VAW33224.1"/>
    </source>
</evidence>
<protein>
    <recommendedName>
        <fullName evidence="4">Multidrug resistance protein MdtA-like C-terminal permuted SH3 domain-containing protein</fullName>
    </recommendedName>
</protein>
<evidence type="ECO:0000256" key="2">
    <source>
        <dbReference type="ARBA" id="ARBA00023054"/>
    </source>
</evidence>
<proteinExistence type="predicted"/>
<keyword evidence="2 3" id="KW-0175">Coiled coil</keyword>
<dbReference type="AlphaFoldDB" id="A0A3B0VNK9"/>
<dbReference type="InterPro" id="IPR050465">
    <property type="entry name" value="UPF0194_transport"/>
</dbReference>
<feature type="domain" description="Multidrug resistance protein MdtA-like C-terminal permuted SH3" evidence="4">
    <location>
        <begin position="466"/>
        <end position="531"/>
    </location>
</feature>
<feature type="coiled-coil region" evidence="3">
    <location>
        <begin position="299"/>
        <end position="352"/>
    </location>
</feature>
<accession>A0A3B0VNK9</accession>
<evidence type="ECO:0000256" key="3">
    <source>
        <dbReference type="SAM" id="Coils"/>
    </source>
</evidence>
<gene>
    <name evidence="5" type="ORF">MNBD_CHLOROFLEXI01-1510</name>
</gene>
<dbReference type="PANTHER" id="PTHR32347">
    <property type="entry name" value="EFFLUX SYSTEM COMPONENT YKNX-RELATED"/>
    <property type="match status" value="1"/>
</dbReference>
<dbReference type="SUPFAM" id="SSF111369">
    <property type="entry name" value="HlyD-like secretion proteins"/>
    <property type="match status" value="2"/>
</dbReference>
<sequence length="549" mass="55920">MNMIKKYKWVWIIGIILITAVLFGLNRAQNTNAADGTGSGETAVAFMGNLAESAAASGQVVAQREATLSLASSGVVDQLNVAVGDTVMVGDVLVQLETAVLQRAVLSAEADVAIAEANLANLLTGSSSAEVAAAEAAVFSAQTRLDALIAGPTAEEITASQASVNAAQANMWASSGKLQATYEVSDSDILSAQATLDAALEQQEAATNIWIFLADCEENGEGTHTCTGDDSDRMAAATQNVAAANAQVELAQARLAELSSPNSNSVAGSQASLGAAMAQYEAALARHEALLLPASDADIASAEADLANAQASLDKLLSGATATNITIFETRLAQAETGLQEAQKALADAQLLAPFAGVITAVFLSKGELASGQAIDIVDNSSLEVVLSVDEVDVGSVQVGQAAIVTMETWPDVEIESVVTAVAPSAVSNNSGIVSYDVHLSLQQDVLPILVGMTANADLITAKREDVLLVPNAVLTADRANDTYTVNLVRTGADGSETVTAVSVTIGLRDNQFTQITSGIVAGDELAIGELSAPVNDGGFGGGPPAPGQ</sequence>
<comment type="subcellular location">
    <subcellularLocation>
        <location evidence="1">Cell envelope</location>
    </subcellularLocation>
</comment>
<dbReference type="PANTHER" id="PTHR32347:SF23">
    <property type="entry name" value="BLL5650 PROTEIN"/>
    <property type="match status" value="1"/>
</dbReference>
<dbReference type="Pfam" id="PF25967">
    <property type="entry name" value="RND-MFP_C"/>
    <property type="match status" value="1"/>
</dbReference>
<dbReference type="GO" id="GO:0030313">
    <property type="term" value="C:cell envelope"/>
    <property type="evidence" value="ECO:0007669"/>
    <property type="project" value="UniProtKB-SubCell"/>
</dbReference>